<dbReference type="Proteomes" id="UP000178313">
    <property type="component" value="Unassembled WGS sequence"/>
</dbReference>
<proteinExistence type="predicted"/>
<reference evidence="1 2" key="1">
    <citation type="journal article" date="2016" name="Nat. Commun.">
        <title>Thousands of microbial genomes shed light on interconnected biogeochemical processes in an aquifer system.</title>
        <authorList>
            <person name="Anantharaman K."/>
            <person name="Brown C.T."/>
            <person name="Hug L.A."/>
            <person name="Sharon I."/>
            <person name="Castelle C.J."/>
            <person name="Probst A.J."/>
            <person name="Thomas B.C."/>
            <person name="Singh A."/>
            <person name="Wilkins M.J."/>
            <person name="Karaoz U."/>
            <person name="Brodie E.L."/>
            <person name="Williams K.H."/>
            <person name="Hubbard S.S."/>
            <person name="Banfield J.F."/>
        </authorList>
    </citation>
    <scope>NUCLEOTIDE SEQUENCE [LARGE SCALE GENOMIC DNA]</scope>
</reference>
<protein>
    <submittedName>
        <fullName evidence="1">Uncharacterized protein</fullName>
    </submittedName>
</protein>
<accession>A0A1F8B1W8</accession>
<comment type="caution">
    <text evidence="1">The sequence shown here is derived from an EMBL/GenBank/DDBJ whole genome shotgun (WGS) entry which is preliminary data.</text>
</comment>
<dbReference type="AlphaFoldDB" id="A0A1F8B1W8"/>
<organism evidence="1 2">
    <name type="scientific">Candidatus Woesebacteria bacterium RIFCSPHIGHO2_12_FULL_46_16</name>
    <dbReference type="NCBI Taxonomy" id="1802513"/>
    <lineage>
        <taxon>Bacteria</taxon>
        <taxon>Candidatus Woeseibacteriota</taxon>
    </lineage>
</organism>
<dbReference type="STRING" id="1802513.A3E46_02200"/>
<sequence length="212" mass="24635">MKGLTVIYYTSNREKGNFEQKIKNRLVKTIGDTPLISVSQKPIKLGTNICVGDVGTSDHNIYRQIQIGCLKATTKFVCTAEADCLYPPTGYFDFSPPDETAAYHYTNVWILYQGSHIFRKKAFSLCALFSSREYLLSRLERVLRRLPEWSLRKPHPLFHRYRGWTPYTNELPVINIKTREGMRWFTGTEEVEARKLPHWGGAEKLEEKLWAK</sequence>
<gene>
    <name evidence="1" type="ORF">A3E46_02200</name>
</gene>
<evidence type="ECO:0000313" key="1">
    <source>
        <dbReference type="EMBL" id="OGM57408.1"/>
    </source>
</evidence>
<name>A0A1F8B1W8_9BACT</name>
<evidence type="ECO:0000313" key="2">
    <source>
        <dbReference type="Proteomes" id="UP000178313"/>
    </source>
</evidence>
<dbReference type="EMBL" id="MGGZ01000010">
    <property type="protein sequence ID" value="OGM57408.1"/>
    <property type="molecule type" value="Genomic_DNA"/>
</dbReference>